<proteinExistence type="predicted"/>
<reference evidence="11" key="1">
    <citation type="submission" date="2021-01" db="EMBL/GenBank/DDBJ databases">
        <authorList>
            <consortium name="Genoscope - CEA"/>
            <person name="William W."/>
        </authorList>
    </citation>
    <scope>NUCLEOTIDE SEQUENCE</scope>
</reference>
<comment type="subcellular location">
    <subcellularLocation>
        <location evidence="1">Membrane</location>
    </subcellularLocation>
</comment>
<evidence type="ECO:0000256" key="4">
    <source>
        <dbReference type="ARBA" id="ARBA00022771"/>
    </source>
</evidence>
<dbReference type="PROSITE" id="PS50089">
    <property type="entry name" value="ZF_RING_2"/>
    <property type="match status" value="1"/>
</dbReference>
<evidence type="ECO:0000256" key="8">
    <source>
        <dbReference type="PROSITE-ProRule" id="PRU00175"/>
    </source>
</evidence>
<keyword evidence="5" id="KW-0862">Zinc</keyword>
<dbReference type="PROSITE" id="PS01186">
    <property type="entry name" value="EGF_2"/>
    <property type="match status" value="1"/>
</dbReference>
<evidence type="ECO:0000256" key="7">
    <source>
        <dbReference type="ARBA" id="ARBA00023136"/>
    </source>
</evidence>
<dbReference type="InterPro" id="IPR000742">
    <property type="entry name" value="EGF"/>
</dbReference>
<accession>A0A8S1RWA9</accession>
<keyword evidence="12" id="KW-1185">Reference proteome</keyword>
<dbReference type="Pfam" id="PF13639">
    <property type="entry name" value="zf-RING_2"/>
    <property type="match status" value="1"/>
</dbReference>
<evidence type="ECO:0000313" key="12">
    <source>
        <dbReference type="Proteomes" id="UP000683925"/>
    </source>
</evidence>
<dbReference type="AlphaFoldDB" id="A0A8S1RWA9"/>
<sequence length="456" mass="52510">MFLNFLLTLGVADSIFSKGYKQMNGQINIETDIFDRINLTVDQRLIITLNNYYSHKLPLFLICRRSPSFPRIPDYFAIQNNQCVADLNSYDFGKPTQTIVIEFKERDNSYMNIIQLKKNTRANIIVVLEQRSDFVINFDIQDKYECYVPCQNLGMCLNGSCQCLTGYIGNDCSIETMDLASQDQLDPVSIYYLNITELNSFRFDFNERCGFIFQCLGKNPFYLRGELEYQSFIEISKEDSQACVDQINSNNEQFSLNLLPLYVFNSNSQVGILSDQSDGSNRNTIIYIVTSIGLSLLLIIIFACFKCKKRASQVNNLFGNSSSMSQKITLIRQMNKFMPIQTFQELIRKFPGLSDDQCCPICLENYQQDHKIRVSYCTHFFHSECLDLWIEKNEICPTCRSSLNYETLNKLTNTDNNDDCLYQNASSTKQISNYSSQKKIRLFGEHKSANSPAVPL</sequence>
<evidence type="ECO:0000256" key="6">
    <source>
        <dbReference type="ARBA" id="ARBA00022989"/>
    </source>
</evidence>
<keyword evidence="3" id="KW-0479">Metal-binding</keyword>
<evidence type="ECO:0000256" key="2">
    <source>
        <dbReference type="ARBA" id="ARBA00022692"/>
    </source>
</evidence>
<gene>
    <name evidence="11" type="ORF">POCTA_138.1.T0030018</name>
</gene>
<comment type="caution">
    <text evidence="11">The sequence shown here is derived from an EMBL/GenBank/DDBJ whole genome shotgun (WGS) entry which is preliminary data.</text>
</comment>
<dbReference type="PANTHER" id="PTHR46539">
    <property type="entry name" value="E3 UBIQUITIN-PROTEIN LIGASE ATL42"/>
    <property type="match status" value="1"/>
</dbReference>
<dbReference type="GO" id="GO:0016020">
    <property type="term" value="C:membrane"/>
    <property type="evidence" value="ECO:0007669"/>
    <property type="project" value="UniProtKB-SubCell"/>
</dbReference>
<evidence type="ECO:0000256" key="5">
    <source>
        <dbReference type="ARBA" id="ARBA00022833"/>
    </source>
</evidence>
<dbReference type="FunFam" id="3.30.40.10:FF:001285">
    <property type="entry name" value="Uncharacterized protein"/>
    <property type="match status" value="1"/>
</dbReference>
<keyword evidence="4 8" id="KW-0863">Zinc-finger</keyword>
<dbReference type="PROSITE" id="PS00022">
    <property type="entry name" value="EGF_1"/>
    <property type="match status" value="1"/>
</dbReference>
<dbReference type="OrthoDB" id="300607at2759"/>
<evidence type="ECO:0000259" key="10">
    <source>
        <dbReference type="PROSITE" id="PS50089"/>
    </source>
</evidence>
<evidence type="ECO:0000256" key="3">
    <source>
        <dbReference type="ARBA" id="ARBA00022723"/>
    </source>
</evidence>
<dbReference type="PANTHER" id="PTHR46539:SF1">
    <property type="entry name" value="E3 UBIQUITIN-PROTEIN LIGASE ATL42"/>
    <property type="match status" value="1"/>
</dbReference>
<evidence type="ECO:0000256" key="9">
    <source>
        <dbReference type="SAM" id="Phobius"/>
    </source>
</evidence>
<keyword evidence="2 9" id="KW-0812">Transmembrane</keyword>
<dbReference type="GO" id="GO:0008270">
    <property type="term" value="F:zinc ion binding"/>
    <property type="evidence" value="ECO:0007669"/>
    <property type="project" value="UniProtKB-KW"/>
</dbReference>
<keyword evidence="6 9" id="KW-1133">Transmembrane helix</keyword>
<dbReference type="EMBL" id="CAJJDP010000001">
    <property type="protein sequence ID" value="CAD8131623.1"/>
    <property type="molecule type" value="Genomic_DNA"/>
</dbReference>
<feature type="transmembrane region" description="Helical" evidence="9">
    <location>
        <begin position="285"/>
        <end position="305"/>
    </location>
</feature>
<keyword evidence="7 9" id="KW-0472">Membrane</keyword>
<dbReference type="CDD" id="cd00054">
    <property type="entry name" value="EGF_CA"/>
    <property type="match status" value="1"/>
</dbReference>
<dbReference type="InterPro" id="IPR001841">
    <property type="entry name" value="Znf_RING"/>
</dbReference>
<evidence type="ECO:0000313" key="11">
    <source>
        <dbReference type="EMBL" id="CAD8131623.1"/>
    </source>
</evidence>
<organism evidence="11 12">
    <name type="scientific">Paramecium octaurelia</name>
    <dbReference type="NCBI Taxonomy" id="43137"/>
    <lineage>
        <taxon>Eukaryota</taxon>
        <taxon>Sar</taxon>
        <taxon>Alveolata</taxon>
        <taxon>Ciliophora</taxon>
        <taxon>Intramacronucleata</taxon>
        <taxon>Oligohymenophorea</taxon>
        <taxon>Peniculida</taxon>
        <taxon>Parameciidae</taxon>
        <taxon>Paramecium</taxon>
    </lineage>
</organism>
<dbReference type="SMART" id="SM00184">
    <property type="entry name" value="RING"/>
    <property type="match status" value="1"/>
</dbReference>
<dbReference type="OMA" id="NEICPTC"/>
<dbReference type="Proteomes" id="UP000683925">
    <property type="component" value="Unassembled WGS sequence"/>
</dbReference>
<name>A0A8S1RWA9_PAROT</name>
<protein>
    <recommendedName>
        <fullName evidence="10">RING-type domain-containing protein</fullName>
    </recommendedName>
</protein>
<feature type="domain" description="RING-type" evidence="10">
    <location>
        <begin position="359"/>
        <end position="400"/>
    </location>
</feature>
<evidence type="ECO:0000256" key="1">
    <source>
        <dbReference type="ARBA" id="ARBA00004370"/>
    </source>
</evidence>